<accession>A0A375EDS3</accession>
<geneLocation type="plasmid" evidence="2">
    <name>I</name>
</geneLocation>
<dbReference type="RefSeq" id="WP_197717982.1">
    <property type="nucleotide sequence ID" value="NZ_LT984809.1"/>
</dbReference>
<dbReference type="AlphaFoldDB" id="A0A375EDS3"/>
<evidence type="ECO:0000313" key="2">
    <source>
        <dbReference type="EMBL" id="SPD49078.1"/>
    </source>
</evidence>
<reference evidence="1" key="2">
    <citation type="submission" date="2018-01" db="EMBL/GenBank/DDBJ databases">
        <authorList>
            <person name="Clerissi C."/>
        </authorList>
    </citation>
    <scope>NUCLEOTIDE SEQUENCE</scope>
    <source>
        <strain evidence="1">Cupriavidus taiwanensis STM 8556</strain>
    </source>
</reference>
<dbReference type="EMBL" id="OFTH01000054">
    <property type="protein sequence ID" value="SOZ75330.1"/>
    <property type="molecule type" value="Genomic_DNA"/>
</dbReference>
<sequence>MSDDANEEFVVDNGKYVDVCVGAATWKTRDGRYILEEDFKVSGEVWRVHKSDADPYPSNPHAHCVGGAKRCTLHLGTAQLYRKRDALGRFLEPSQFERLLELIRPKFPGIIFPLAM</sequence>
<protein>
    <submittedName>
        <fullName evidence="1">Uncharacterized protein</fullName>
    </submittedName>
</protein>
<gene>
    <name evidence="2" type="ORF">CBM2612_P0423</name>
    <name evidence="1" type="ORF">CBM2613_U30009</name>
</gene>
<dbReference type="EMBL" id="LT984809">
    <property type="protein sequence ID" value="SPD49078.1"/>
    <property type="molecule type" value="Genomic_DNA"/>
</dbReference>
<proteinExistence type="predicted"/>
<keyword evidence="2" id="KW-0614">Plasmid</keyword>
<evidence type="ECO:0000313" key="1">
    <source>
        <dbReference type="EMBL" id="SOZ75330.1"/>
    </source>
</evidence>
<organism evidence="1 3">
    <name type="scientific">Cupriavidus taiwanensis</name>
    <dbReference type="NCBI Taxonomy" id="164546"/>
    <lineage>
        <taxon>Bacteria</taxon>
        <taxon>Pseudomonadati</taxon>
        <taxon>Pseudomonadota</taxon>
        <taxon>Betaproteobacteria</taxon>
        <taxon>Burkholderiales</taxon>
        <taxon>Burkholderiaceae</taxon>
        <taxon>Cupriavidus</taxon>
    </lineage>
</organism>
<evidence type="ECO:0000313" key="3">
    <source>
        <dbReference type="Proteomes" id="UP000256952"/>
    </source>
</evidence>
<dbReference type="Proteomes" id="UP000256952">
    <property type="component" value="Unassembled WGS sequence"/>
</dbReference>
<reference evidence="2 3" key="1">
    <citation type="submission" date="2018-01" db="EMBL/GenBank/DDBJ databases">
        <authorList>
            <person name="Gaut B.S."/>
            <person name="Morton B.R."/>
            <person name="Clegg M.T."/>
            <person name="Duvall M.R."/>
        </authorList>
    </citation>
    <scope>NUCLEOTIDE SEQUENCE [LARGE SCALE GENOMIC DNA]</scope>
    <source>
        <strain evidence="2">Cupriavidus taiwanensis STM 8555</strain>
        <plasmid evidence="2">I</plasmid>
    </source>
</reference>
<name>A0A375EDS3_9BURK</name>